<dbReference type="EMBL" id="BONF01000025">
    <property type="protein sequence ID" value="GIF82856.1"/>
    <property type="molecule type" value="Genomic_DNA"/>
</dbReference>
<organism evidence="1 2">
    <name type="scientific">Catellatospora bangladeshensis</name>
    <dbReference type="NCBI Taxonomy" id="310355"/>
    <lineage>
        <taxon>Bacteria</taxon>
        <taxon>Bacillati</taxon>
        <taxon>Actinomycetota</taxon>
        <taxon>Actinomycetes</taxon>
        <taxon>Micromonosporales</taxon>
        <taxon>Micromonosporaceae</taxon>
        <taxon>Catellatospora</taxon>
    </lineage>
</organism>
<name>A0A8J3NKN2_9ACTN</name>
<comment type="caution">
    <text evidence="1">The sequence shown here is derived from an EMBL/GenBank/DDBJ whole genome shotgun (WGS) entry which is preliminary data.</text>
</comment>
<protein>
    <submittedName>
        <fullName evidence="1">Uncharacterized protein</fullName>
    </submittedName>
</protein>
<evidence type="ECO:0000313" key="2">
    <source>
        <dbReference type="Proteomes" id="UP000601223"/>
    </source>
</evidence>
<keyword evidence="2" id="KW-1185">Reference proteome</keyword>
<dbReference type="AlphaFoldDB" id="A0A8J3NKN2"/>
<dbReference type="Proteomes" id="UP000601223">
    <property type="component" value="Unassembled WGS sequence"/>
</dbReference>
<reference evidence="1 2" key="1">
    <citation type="submission" date="2021-01" db="EMBL/GenBank/DDBJ databases">
        <title>Whole genome shotgun sequence of Catellatospora bangladeshensis NBRC 107357.</title>
        <authorList>
            <person name="Komaki H."/>
            <person name="Tamura T."/>
        </authorList>
    </citation>
    <scope>NUCLEOTIDE SEQUENCE [LARGE SCALE GENOMIC DNA]</scope>
    <source>
        <strain evidence="1 2">NBRC 107357</strain>
    </source>
</reference>
<sequence>MQSPQPDMCREIYSQLTSIISVGTDRQPRNLLYSTPDSAVGMSWHASRKNPDRCIVIGASRSSVALGEGRRLRVTA</sequence>
<accession>A0A8J3NKN2</accession>
<gene>
    <name evidence="1" type="ORF">Cba03nite_42050</name>
</gene>
<proteinExistence type="predicted"/>
<evidence type="ECO:0000313" key="1">
    <source>
        <dbReference type="EMBL" id="GIF82856.1"/>
    </source>
</evidence>